<evidence type="ECO:0000256" key="6">
    <source>
        <dbReference type="SAM" id="SignalP"/>
    </source>
</evidence>
<dbReference type="GO" id="GO:0030154">
    <property type="term" value="P:cell differentiation"/>
    <property type="evidence" value="ECO:0007669"/>
    <property type="project" value="UniProtKB-KW"/>
</dbReference>
<feature type="signal peptide" evidence="6">
    <location>
        <begin position="1"/>
        <end position="27"/>
    </location>
</feature>
<evidence type="ECO:0000313" key="7">
    <source>
        <dbReference type="EMBL" id="KAK9675992.1"/>
    </source>
</evidence>
<dbReference type="PANTHER" id="PTHR34359">
    <property type="entry name" value="CLAVATA3/ESR (CLE)-RELATED PROTEIN 10"/>
    <property type="match status" value="1"/>
</dbReference>
<dbReference type="Proteomes" id="UP001443914">
    <property type="component" value="Unassembled WGS sequence"/>
</dbReference>
<evidence type="ECO:0000256" key="1">
    <source>
        <dbReference type="ARBA" id="ARBA00005416"/>
    </source>
</evidence>
<feature type="region of interest" description="Disordered" evidence="5">
    <location>
        <begin position="61"/>
        <end position="93"/>
    </location>
</feature>
<evidence type="ECO:0000256" key="5">
    <source>
        <dbReference type="SAM" id="MobiDB-lite"/>
    </source>
</evidence>
<proteinExistence type="inferred from homology"/>
<keyword evidence="6" id="KW-0732">Signal</keyword>
<dbReference type="AlphaFoldDB" id="A0AAW1HGX3"/>
<keyword evidence="3" id="KW-0221">Differentiation</keyword>
<sequence>MKNRRTNLSTLTIIIMMIITIITPSSSSSSNSNMLIIPPFIHQRYCNSNYPPSICLHLRHLPPPSPPPPSTGIDPRYGVEKRLVPSGPNPLHN</sequence>
<comment type="similarity">
    <text evidence="1">Belongs to the CLV3/ESR signal peptide family.</text>
</comment>
<reference evidence="7" key="1">
    <citation type="submission" date="2024-03" db="EMBL/GenBank/DDBJ databases">
        <title>WGS assembly of Saponaria officinalis var. Norfolk2.</title>
        <authorList>
            <person name="Jenkins J."/>
            <person name="Shu S."/>
            <person name="Grimwood J."/>
            <person name="Barry K."/>
            <person name="Goodstein D."/>
            <person name="Schmutz J."/>
            <person name="Leebens-Mack J."/>
            <person name="Osbourn A."/>
        </authorList>
    </citation>
    <scope>NUCLEOTIDE SEQUENCE [LARGE SCALE GENOMIC DNA]</scope>
    <source>
        <strain evidence="7">JIC</strain>
    </source>
</reference>
<organism evidence="7 8">
    <name type="scientific">Saponaria officinalis</name>
    <name type="common">Common soapwort</name>
    <name type="synonym">Lychnis saponaria</name>
    <dbReference type="NCBI Taxonomy" id="3572"/>
    <lineage>
        <taxon>Eukaryota</taxon>
        <taxon>Viridiplantae</taxon>
        <taxon>Streptophyta</taxon>
        <taxon>Embryophyta</taxon>
        <taxon>Tracheophyta</taxon>
        <taxon>Spermatophyta</taxon>
        <taxon>Magnoliopsida</taxon>
        <taxon>eudicotyledons</taxon>
        <taxon>Gunneridae</taxon>
        <taxon>Pentapetalae</taxon>
        <taxon>Caryophyllales</taxon>
        <taxon>Caryophyllaceae</taxon>
        <taxon>Caryophylleae</taxon>
        <taxon>Saponaria</taxon>
    </lineage>
</organism>
<protein>
    <submittedName>
        <fullName evidence="7">Uncharacterized protein</fullName>
    </submittedName>
</protein>
<comment type="caution">
    <text evidence="7">The sequence shown here is derived from an EMBL/GenBank/DDBJ whole genome shotgun (WGS) entry which is preliminary data.</text>
</comment>
<evidence type="ECO:0000256" key="2">
    <source>
        <dbReference type="ARBA" id="ARBA00022473"/>
    </source>
</evidence>
<evidence type="ECO:0000256" key="4">
    <source>
        <dbReference type="ARBA" id="ARBA00023278"/>
    </source>
</evidence>
<feature type="chain" id="PRO_5043923467" evidence="6">
    <location>
        <begin position="28"/>
        <end position="93"/>
    </location>
</feature>
<feature type="compositionally biased region" description="Pro residues" evidence="5">
    <location>
        <begin position="61"/>
        <end position="70"/>
    </location>
</feature>
<evidence type="ECO:0000256" key="3">
    <source>
        <dbReference type="ARBA" id="ARBA00022782"/>
    </source>
</evidence>
<dbReference type="PANTHER" id="PTHR34359:SF5">
    <property type="entry name" value="CLAVATA3_ESR (CLE)-RELATED PROTEIN 9"/>
    <property type="match status" value="1"/>
</dbReference>
<dbReference type="EMBL" id="JBDFQZ010000011">
    <property type="protein sequence ID" value="KAK9675992.1"/>
    <property type="molecule type" value="Genomic_DNA"/>
</dbReference>
<keyword evidence="8" id="KW-1185">Reference proteome</keyword>
<accession>A0AAW1HGX3</accession>
<evidence type="ECO:0000313" key="8">
    <source>
        <dbReference type="Proteomes" id="UP001443914"/>
    </source>
</evidence>
<name>A0AAW1HGX3_SAPOF</name>
<keyword evidence="2" id="KW-0217">Developmental protein</keyword>
<gene>
    <name evidence="7" type="ORF">RND81_11G046400</name>
</gene>
<dbReference type="InterPro" id="IPR039618">
    <property type="entry name" value="CLE9-13"/>
</dbReference>
<keyword evidence="4" id="KW-0379">Hydroxylation</keyword>